<dbReference type="EMBL" id="MU002043">
    <property type="protein sequence ID" value="KAF2791000.1"/>
    <property type="molecule type" value="Genomic_DNA"/>
</dbReference>
<dbReference type="OrthoDB" id="10296527at2759"/>
<organism evidence="1 2">
    <name type="scientific">Melanomma pulvis-pyrius CBS 109.77</name>
    <dbReference type="NCBI Taxonomy" id="1314802"/>
    <lineage>
        <taxon>Eukaryota</taxon>
        <taxon>Fungi</taxon>
        <taxon>Dikarya</taxon>
        <taxon>Ascomycota</taxon>
        <taxon>Pezizomycotina</taxon>
        <taxon>Dothideomycetes</taxon>
        <taxon>Pleosporomycetidae</taxon>
        <taxon>Pleosporales</taxon>
        <taxon>Melanommataceae</taxon>
        <taxon>Melanomma</taxon>
    </lineage>
</organism>
<keyword evidence="2" id="KW-1185">Reference proteome</keyword>
<protein>
    <submittedName>
        <fullName evidence="1">Uncharacterized protein</fullName>
    </submittedName>
</protein>
<dbReference type="AlphaFoldDB" id="A0A6A6X3C3"/>
<proteinExistence type="predicted"/>
<sequence length="123" mass="13404">MAEPVFARLAVCNPTPKTDPTELAEQHETLRKMAAFTVKAHNAEEKCPSAKLARFESIKKSQKKQAEELKKDCIAAFKECVTARKGANSACKKAGGVVDDGHKKAVTHCQDQGKLWAAKVVPK</sequence>
<reference evidence="1" key="1">
    <citation type="journal article" date="2020" name="Stud. Mycol.">
        <title>101 Dothideomycetes genomes: a test case for predicting lifestyles and emergence of pathogens.</title>
        <authorList>
            <person name="Haridas S."/>
            <person name="Albert R."/>
            <person name="Binder M."/>
            <person name="Bloem J."/>
            <person name="Labutti K."/>
            <person name="Salamov A."/>
            <person name="Andreopoulos B."/>
            <person name="Baker S."/>
            <person name="Barry K."/>
            <person name="Bills G."/>
            <person name="Bluhm B."/>
            <person name="Cannon C."/>
            <person name="Castanera R."/>
            <person name="Culley D."/>
            <person name="Daum C."/>
            <person name="Ezra D."/>
            <person name="Gonzalez J."/>
            <person name="Henrissat B."/>
            <person name="Kuo A."/>
            <person name="Liang C."/>
            <person name="Lipzen A."/>
            <person name="Lutzoni F."/>
            <person name="Magnuson J."/>
            <person name="Mondo S."/>
            <person name="Nolan M."/>
            <person name="Ohm R."/>
            <person name="Pangilinan J."/>
            <person name="Park H.-J."/>
            <person name="Ramirez L."/>
            <person name="Alfaro M."/>
            <person name="Sun H."/>
            <person name="Tritt A."/>
            <person name="Yoshinaga Y."/>
            <person name="Zwiers L.-H."/>
            <person name="Turgeon B."/>
            <person name="Goodwin S."/>
            <person name="Spatafora J."/>
            <person name="Crous P."/>
            <person name="Grigoriev I."/>
        </authorList>
    </citation>
    <scope>NUCLEOTIDE SEQUENCE</scope>
    <source>
        <strain evidence="1">CBS 109.77</strain>
    </source>
</reference>
<gene>
    <name evidence="1" type="ORF">K505DRAFT_249946</name>
</gene>
<name>A0A6A6X3C3_9PLEO</name>
<dbReference type="Proteomes" id="UP000799757">
    <property type="component" value="Unassembled WGS sequence"/>
</dbReference>
<evidence type="ECO:0000313" key="2">
    <source>
        <dbReference type="Proteomes" id="UP000799757"/>
    </source>
</evidence>
<accession>A0A6A6X3C3</accession>
<evidence type="ECO:0000313" key="1">
    <source>
        <dbReference type="EMBL" id="KAF2791000.1"/>
    </source>
</evidence>